<organism evidence="1 2">
    <name type="scientific">Rangifer tarandus platyrhynchus</name>
    <name type="common">Svalbard reindeer</name>
    <dbReference type="NCBI Taxonomy" id="3082113"/>
    <lineage>
        <taxon>Eukaryota</taxon>
        <taxon>Metazoa</taxon>
        <taxon>Chordata</taxon>
        <taxon>Craniata</taxon>
        <taxon>Vertebrata</taxon>
        <taxon>Euteleostomi</taxon>
        <taxon>Mammalia</taxon>
        <taxon>Eutheria</taxon>
        <taxon>Laurasiatheria</taxon>
        <taxon>Artiodactyla</taxon>
        <taxon>Ruminantia</taxon>
        <taxon>Pecora</taxon>
        <taxon>Cervidae</taxon>
        <taxon>Odocoileinae</taxon>
        <taxon>Rangifer</taxon>
    </lineage>
</organism>
<dbReference type="Proteomes" id="UP001162501">
    <property type="component" value="Chromosome 28"/>
</dbReference>
<protein>
    <submittedName>
        <fullName evidence="1">Uncharacterized protein</fullName>
    </submittedName>
</protein>
<accession>A0ACB0EWB1</accession>
<gene>
    <name evidence="1" type="ORF">MRATA1EN3_LOCUS16149</name>
</gene>
<reference evidence="1" key="1">
    <citation type="submission" date="2023-05" db="EMBL/GenBank/DDBJ databases">
        <authorList>
            <consortium name="ELIXIR-Norway"/>
        </authorList>
    </citation>
    <scope>NUCLEOTIDE SEQUENCE</scope>
</reference>
<name>A0ACB0EWB1_RANTA</name>
<proteinExistence type="predicted"/>
<dbReference type="EMBL" id="OX596112">
    <property type="protein sequence ID" value="CAI9704936.1"/>
    <property type="molecule type" value="Genomic_DNA"/>
</dbReference>
<evidence type="ECO:0000313" key="1">
    <source>
        <dbReference type="EMBL" id="CAI9704936.1"/>
    </source>
</evidence>
<sequence>MEASGGELASPSSDARSTGVILPSEGVARDWLNRSGPSLSWSKGDCRGPPPAASSREASWQPPVWPAFQPLQLFGVLLVFHLDGEPLRAGVVPVLFFRPPTTASQHGCKGRSTPWSVQPVAGSPHGGLAPLRLPGPPSPSHTWQGQLWPQRAARRCVTPVAGVAPQAPGWRRCVLWLQPPLPQGALAVDPQGSGPSAGSHLLRRGP</sequence>
<evidence type="ECO:0000313" key="2">
    <source>
        <dbReference type="Proteomes" id="UP001162501"/>
    </source>
</evidence>